<evidence type="ECO:0000256" key="1">
    <source>
        <dbReference type="ARBA" id="ARBA00023015"/>
    </source>
</evidence>
<dbReference type="PANTHER" id="PTHR42756">
    <property type="entry name" value="TRANSCRIPTIONAL REGULATOR, MARR"/>
    <property type="match status" value="1"/>
</dbReference>
<dbReference type="Proteomes" id="UP001629246">
    <property type="component" value="Unassembled WGS sequence"/>
</dbReference>
<keyword evidence="6" id="KW-1185">Reference proteome</keyword>
<evidence type="ECO:0000256" key="3">
    <source>
        <dbReference type="ARBA" id="ARBA00023163"/>
    </source>
</evidence>
<protein>
    <submittedName>
        <fullName evidence="5">MarR family transcriptional regulator</fullName>
    </submittedName>
</protein>
<evidence type="ECO:0000259" key="4">
    <source>
        <dbReference type="PROSITE" id="PS50995"/>
    </source>
</evidence>
<dbReference type="RefSeq" id="WP_408160527.1">
    <property type="nucleotide sequence ID" value="NZ_JAQQFM010000013.1"/>
</dbReference>
<sequence length="190" mass="20751">MTNPKSGSLAAETDDNEELAEALDALAGERVAHLVKDAARAFIRSLQIRLAPHSVSYGHWTILRVLWESDGLSQRDLAERAGVSEATTATALKSLESIGYVERTHLPGDKKKVHVFLSKQGRALKKKLVPLAEQVNDISLAGITEDELEITRKVLVAMSINLNRDELEAIELGQRMPSTQEVGRLTSGMG</sequence>
<proteinExistence type="predicted"/>
<organism evidence="5 6">
    <name type="scientific">Herbaspirillum lusitanum</name>
    <dbReference type="NCBI Taxonomy" id="213312"/>
    <lineage>
        <taxon>Bacteria</taxon>
        <taxon>Pseudomonadati</taxon>
        <taxon>Pseudomonadota</taxon>
        <taxon>Betaproteobacteria</taxon>
        <taxon>Burkholderiales</taxon>
        <taxon>Oxalobacteraceae</taxon>
        <taxon>Herbaspirillum</taxon>
    </lineage>
</organism>
<dbReference type="SUPFAM" id="SSF46785">
    <property type="entry name" value="Winged helix' DNA-binding domain"/>
    <property type="match status" value="1"/>
</dbReference>
<dbReference type="PANTHER" id="PTHR42756:SF1">
    <property type="entry name" value="TRANSCRIPTIONAL REPRESSOR OF EMRAB OPERON"/>
    <property type="match status" value="1"/>
</dbReference>
<dbReference type="SMART" id="SM00347">
    <property type="entry name" value="HTH_MARR"/>
    <property type="match status" value="1"/>
</dbReference>
<dbReference type="InterPro" id="IPR036390">
    <property type="entry name" value="WH_DNA-bd_sf"/>
</dbReference>
<keyword evidence="1" id="KW-0805">Transcription regulation</keyword>
<comment type="caution">
    <text evidence="5">The sequence shown here is derived from an EMBL/GenBank/DDBJ whole genome shotgun (WGS) entry which is preliminary data.</text>
</comment>
<dbReference type="Gene3D" id="1.10.10.10">
    <property type="entry name" value="Winged helix-like DNA-binding domain superfamily/Winged helix DNA-binding domain"/>
    <property type="match status" value="1"/>
</dbReference>
<gene>
    <name evidence="5" type="ORF">PQR62_23645</name>
</gene>
<dbReference type="InterPro" id="IPR036388">
    <property type="entry name" value="WH-like_DNA-bd_sf"/>
</dbReference>
<dbReference type="InterPro" id="IPR000835">
    <property type="entry name" value="HTH_MarR-typ"/>
</dbReference>
<feature type="domain" description="HTH marR-type" evidence="4">
    <location>
        <begin position="28"/>
        <end position="160"/>
    </location>
</feature>
<dbReference type="Pfam" id="PF01047">
    <property type="entry name" value="MarR"/>
    <property type="match status" value="1"/>
</dbReference>
<evidence type="ECO:0000313" key="5">
    <source>
        <dbReference type="EMBL" id="MFL9927287.1"/>
    </source>
</evidence>
<evidence type="ECO:0000256" key="2">
    <source>
        <dbReference type="ARBA" id="ARBA00023125"/>
    </source>
</evidence>
<dbReference type="EMBL" id="JAQQFM010000013">
    <property type="protein sequence ID" value="MFL9927287.1"/>
    <property type="molecule type" value="Genomic_DNA"/>
</dbReference>
<name>A0ABW9AIJ1_9BURK</name>
<reference evidence="5 6" key="1">
    <citation type="journal article" date="2024" name="Chem. Sci.">
        <title>Discovery of megapolipeptins by genome mining of a Burkholderiales bacteria collection.</title>
        <authorList>
            <person name="Paulo B.S."/>
            <person name="Recchia M.J.J."/>
            <person name="Lee S."/>
            <person name="Fergusson C.H."/>
            <person name="Romanowski S.B."/>
            <person name="Hernandez A."/>
            <person name="Krull N."/>
            <person name="Liu D.Y."/>
            <person name="Cavanagh H."/>
            <person name="Bos A."/>
            <person name="Gray C.A."/>
            <person name="Murphy B.T."/>
            <person name="Linington R.G."/>
            <person name="Eustaquio A.S."/>
        </authorList>
    </citation>
    <scope>NUCLEOTIDE SEQUENCE [LARGE SCALE GENOMIC DNA]</scope>
    <source>
        <strain evidence="5 6">RL21-008-BIB-A</strain>
    </source>
</reference>
<evidence type="ECO:0000313" key="6">
    <source>
        <dbReference type="Proteomes" id="UP001629246"/>
    </source>
</evidence>
<accession>A0ABW9AIJ1</accession>
<keyword evidence="3" id="KW-0804">Transcription</keyword>
<dbReference type="PRINTS" id="PR00598">
    <property type="entry name" value="HTHMARR"/>
</dbReference>
<dbReference type="PROSITE" id="PS50995">
    <property type="entry name" value="HTH_MARR_2"/>
    <property type="match status" value="1"/>
</dbReference>
<keyword evidence="2" id="KW-0238">DNA-binding</keyword>